<comment type="caution">
    <text evidence="4">The sequence shown here is derived from an EMBL/GenBank/DDBJ whole genome shotgun (WGS) entry which is preliminary data.</text>
</comment>
<keyword evidence="5" id="KW-1185">Reference proteome</keyword>
<evidence type="ECO:0000259" key="3">
    <source>
        <dbReference type="Pfam" id="PF08044"/>
    </source>
</evidence>
<evidence type="ECO:0000256" key="1">
    <source>
        <dbReference type="SAM" id="MobiDB-lite"/>
    </source>
</evidence>
<keyword evidence="2" id="KW-0472">Membrane</keyword>
<keyword evidence="2" id="KW-1133">Transmembrane helix</keyword>
<evidence type="ECO:0000313" key="5">
    <source>
        <dbReference type="Proteomes" id="UP000321617"/>
    </source>
</evidence>
<dbReference type="PANTHER" id="PTHR40763:SF4">
    <property type="entry name" value="DUF1707 DOMAIN-CONTAINING PROTEIN"/>
    <property type="match status" value="1"/>
</dbReference>
<feature type="region of interest" description="Disordered" evidence="1">
    <location>
        <begin position="1"/>
        <end position="20"/>
    </location>
</feature>
<name>A0A562V3A1_9ACTN</name>
<dbReference type="RefSeq" id="WP_147139458.1">
    <property type="nucleotide sequence ID" value="NZ_BAABIJ010000002.1"/>
</dbReference>
<dbReference type="PANTHER" id="PTHR40763">
    <property type="entry name" value="MEMBRANE PROTEIN-RELATED"/>
    <property type="match status" value="1"/>
</dbReference>
<reference evidence="4 5" key="1">
    <citation type="journal article" date="2013" name="Stand. Genomic Sci.">
        <title>Genomic Encyclopedia of Type Strains, Phase I: The one thousand microbial genomes (KMG-I) project.</title>
        <authorList>
            <person name="Kyrpides N.C."/>
            <person name="Woyke T."/>
            <person name="Eisen J.A."/>
            <person name="Garrity G."/>
            <person name="Lilburn T.G."/>
            <person name="Beck B.J."/>
            <person name="Whitman W.B."/>
            <person name="Hugenholtz P."/>
            <person name="Klenk H.P."/>
        </authorList>
    </citation>
    <scope>NUCLEOTIDE SEQUENCE [LARGE SCALE GENOMIC DNA]</scope>
    <source>
        <strain evidence="4 5">DSM 45044</strain>
    </source>
</reference>
<dbReference type="EMBL" id="VLLL01000006">
    <property type="protein sequence ID" value="TWJ12379.1"/>
    <property type="molecule type" value="Genomic_DNA"/>
</dbReference>
<evidence type="ECO:0000313" key="4">
    <source>
        <dbReference type="EMBL" id="TWJ12379.1"/>
    </source>
</evidence>
<dbReference type="Pfam" id="PF08044">
    <property type="entry name" value="DUF1707"/>
    <property type="match status" value="1"/>
</dbReference>
<dbReference type="Proteomes" id="UP000321617">
    <property type="component" value="Unassembled WGS sequence"/>
</dbReference>
<organism evidence="4 5">
    <name type="scientific">Stackebrandtia albiflava</name>
    <dbReference type="NCBI Taxonomy" id="406432"/>
    <lineage>
        <taxon>Bacteria</taxon>
        <taxon>Bacillati</taxon>
        <taxon>Actinomycetota</taxon>
        <taxon>Actinomycetes</taxon>
        <taxon>Glycomycetales</taxon>
        <taxon>Glycomycetaceae</taxon>
        <taxon>Stackebrandtia</taxon>
    </lineage>
</organism>
<accession>A0A562V3A1</accession>
<feature type="transmembrane region" description="Helical" evidence="2">
    <location>
        <begin position="98"/>
        <end position="119"/>
    </location>
</feature>
<evidence type="ECO:0000256" key="2">
    <source>
        <dbReference type="SAM" id="Phobius"/>
    </source>
</evidence>
<feature type="domain" description="DUF1707" evidence="3">
    <location>
        <begin position="11"/>
        <end position="62"/>
    </location>
</feature>
<proteinExistence type="predicted"/>
<dbReference type="InterPro" id="IPR012551">
    <property type="entry name" value="DUF1707_SHOCT-like"/>
</dbReference>
<keyword evidence="2" id="KW-0812">Transmembrane</keyword>
<dbReference type="OrthoDB" id="3748531at2"/>
<gene>
    <name evidence="4" type="ORF">LX16_3136</name>
</gene>
<dbReference type="AlphaFoldDB" id="A0A562V3A1"/>
<sequence>MSDEPLPPGARAGDTDRKRTADRLKQALDEGRLDLAEYDERVQAAYLSKTYGELDALLADIPGVAPVSKSALQPVDPDEGLPAEVARRRRRRRDLKNTWTPFGGAAIFFTGIWAIGWMTSGEMPYYWPVWVLGIWGLIALCTTWSTLMKD</sequence>
<protein>
    <submittedName>
        <fullName evidence="4">Uncharacterized protein DUF1707</fullName>
    </submittedName>
</protein>
<feature type="transmembrane region" description="Helical" evidence="2">
    <location>
        <begin position="125"/>
        <end position="147"/>
    </location>
</feature>